<keyword evidence="5" id="KW-1185">Reference proteome</keyword>
<dbReference type="Proteomes" id="UP000275408">
    <property type="component" value="Unassembled WGS sequence"/>
</dbReference>
<dbReference type="InterPro" id="IPR007110">
    <property type="entry name" value="Ig-like_dom"/>
</dbReference>
<evidence type="ECO:0000256" key="2">
    <source>
        <dbReference type="SAM" id="Phobius"/>
    </source>
</evidence>
<dbReference type="PANTHER" id="PTHR10075">
    <property type="entry name" value="BASIGIN RELATED"/>
    <property type="match status" value="1"/>
</dbReference>
<dbReference type="Pfam" id="PF07679">
    <property type="entry name" value="I-set"/>
    <property type="match status" value="1"/>
</dbReference>
<sequence>ADREITANIQDSCLLTCSLFAYLGNLIIYWYRCSPENGPCNKDWNEIPIAQVKNMTEKIIYYPNLDIDTNGALVIKKLLPMDDGVMFICYATKAYVGRKKFTTILNIAKGRPELIPLCPPVIHVIEGMDLHIDATVHGYPYPWVAWSHNKVVIGNKSIENNEASHIIRNVTVYEGGSYSCFANNRYGYDEFTVNVYVQGIDFIHI</sequence>
<feature type="domain" description="Ig-like" evidence="3">
    <location>
        <begin position="112"/>
        <end position="194"/>
    </location>
</feature>
<feature type="transmembrane region" description="Helical" evidence="2">
    <location>
        <begin position="12"/>
        <end position="31"/>
    </location>
</feature>
<keyword evidence="2" id="KW-1133">Transmembrane helix</keyword>
<proteinExistence type="predicted"/>
<reference evidence="4 5" key="1">
    <citation type="journal article" date="2018" name="Sci. Rep.">
        <title>Comparative analysis of the Pocillopora damicornis genome highlights role of immune system in coral evolution.</title>
        <authorList>
            <person name="Cunning R."/>
            <person name="Bay R.A."/>
            <person name="Gillette P."/>
            <person name="Baker A.C."/>
            <person name="Traylor-Knowles N."/>
        </authorList>
    </citation>
    <scope>NUCLEOTIDE SEQUENCE [LARGE SCALE GENOMIC DNA]</scope>
    <source>
        <strain evidence="4">RSMAS</strain>
        <tissue evidence="4">Whole animal</tissue>
    </source>
</reference>
<keyword evidence="2" id="KW-0812">Transmembrane</keyword>
<dbReference type="InterPro" id="IPR013783">
    <property type="entry name" value="Ig-like_fold"/>
</dbReference>
<keyword evidence="2" id="KW-0472">Membrane</keyword>
<dbReference type="InterPro" id="IPR003599">
    <property type="entry name" value="Ig_sub"/>
</dbReference>
<evidence type="ECO:0000313" key="4">
    <source>
        <dbReference type="EMBL" id="RMX49160.1"/>
    </source>
</evidence>
<dbReference type="GO" id="GO:0005886">
    <property type="term" value="C:plasma membrane"/>
    <property type="evidence" value="ECO:0007669"/>
    <property type="project" value="TreeGrafter"/>
</dbReference>
<dbReference type="EMBL" id="RCHS01002169">
    <property type="protein sequence ID" value="RMX49160.1"/>
    <property type="molecule type" value="Genomic_DNA"/>
</dbReference>
<dbReference type="GO" id="GO:0007156">
    <property type="term" value="P:homophilic cell adhesion via plasma membrane adhesion molecules"/>
    <property type="evidence" value="ECO:0007669"/>
    <property type="project" value="TreeGrafter"/>
</dbReference>
<protein>
    <recommendedName>
        <fullName evidence="3">Ig-like domain-containing protein</fullName>
    </recommendedName>
</protein>
<organism evidence="4 5">
    <name type="scientific">Pocillopora damicornis</name>
    <name type="common">Cauliflower coral</name>
    <name type="synonym">Millepora damicornis</name>
    <dbReference type="NCBI Taxonomy" id="46731"/>
    <lineage>
        <taxon>Eukaryota</taxon>
        <taxon>Metazoa</taxon>
        <taxon>Cnidaria</taxon>
        <taxon>Anthozoa</taxon>
        <taxon>Hexacorallia</taxon>
        <taxon>Scleractinia</taxon>
        <taxon>Astrocoeniina</taxon>
        <taxon>Pocilloporidae</taxon>
        <taxon>Pocillopora</taxon>
    </lineage>
</organism>
<dbReference type="InterPro" id="IPR036179">
    <property type="entry name" value="Ig-like_dom_sf"/>
</dbReference>
<gene>
    <name evidence="4" type="ORF">pdam_00024523</name>
</gene>
<dbReference type="GO" id="GO:0070593">
    <property type="term" value="P:dendrite self-avoidance"/>
    <property type="evidence" value="ECO:0007669"/>
    <property type="project" value="TreeGrafter"/>
</dbReference>
<dbReference type="GO" id="GO:0098632">
    <property type="term" value="F:cell-cell adhesion mediator activity"/>
    <property type="evidence" value="ECO:0007669"/>
    <property type="project" value="TreeGrafter"/>
</dbReference>
<dbReference type="PROSITE" id="PS50835">
    <property type="entry name" value="IG_LIKE"/>
    <property type="match status" value="1"/>
</dbReference>
<dbReference type="SUPFAM" id="SSF48726">
    <property type="entry name" value="Immunoglobulin"/>
    <property type="match status" value="2"/>
</dbReference>
<dbReference type="GO" id="GO:0007411">
    <property type="term" value="P:axon guidance"/>
    <property type="evidence" value="ECO:0007669"/>
    <property type="project" value="TreeGrafter"/>
</dbReference>
<comment type="caution">
    <text evidence="4">The sequence shown here is derived from an EMBL/GenBank/DDBJ whole genome shotgun (WGS) entry which is preliminary data.</text>
</comment>
<name>A0A3M6U674_POCDA</name>
<dbReference type="AlphaFoldDB" id="A0A3M6U674"/>
<dbReference type="GO" id="GO:0030424">
    <property type="term" value="C:axon"/>
    <property type="evidence" value="ECO:0007669"/>
    <property type="project" value="TreeGrafter"/>
</dbReference>
<evidence type="ECO:0000259" key="3">
    <source>
        <dbReference type="PROSITE" id="PS50835"/>
    </source>
</evidence>
<dbReference type="STRING" id="46731.A0A3M6U674"/>
<evidence type="ECO:0000256" key="1">
    <source>
        <dbReference type="ARBA" id="ARBA00023319"/>
    </source>
</evidence>
<evidence type="ECO:0000313" key="5">
    <source>
        <dbReference type="Proteomes" id="UP000275408"/>
    </source>
</evidence>
<dbReference type="SMART" id="SM00409">
    <property type="entry name" value="IG"/>
    <property type="match status" value="2"/>
</dbReference>
<dbReference type="InterPro" id="IPR013098">
    <property type="entry name" value="Ig_I-set"/>
</dbReference>
<dbReference type="PANTHER" id="PTHR10075:SF100">
    <property type="entry name" value="FASCICLIN-2"/>
    <property type="match status" value="1"/>
</dbReference>
<accession>A0A3M6U674</accession>
<keyword evidence="1" id="KW-0393">Immunoglobulin domain</keyword>
<feature type="non-terminal residue" evidence="4">
    <location>
        <position position="205"/>
    </location>
</feature>
<dbReference type="OrthoDB" id="10012075at2759"/>
<feature type="non-terminal residue" evidence="4">
    <location>
        <position position="1"/>
    </location>
</feature>
<dbReference type="Gene3D" id="2.60.40.10">
    <property type="entry name" value="Immunoglobulins"/>
    <property type="match status" value="1"/>
</dbReference>